<evidence type="ECO:0008006" key="4">
    <source>
        <dbReference type="Google" id="ProtNLM"/>
    </source>
</evidence>
<organism evidence="2 3">
    <name type="scientific">Polytolypa hystricis (strain UAMH7299)</name>
    <dbReference type="NCBI Taxonomy" id="1447883"/>
    <lineage>
        <taxon>Eukaryota</taxon>
        <taxon>Fungi</taxon>
        <taxon>Dikarya</taxon>
        <taxon>Ascomycota</taxon>
        <taxon>Pezizomycotina</taxon>
        <taxon>Eurotiomycetes</taxon>
        <taxon>Eurotiomycetidae</taxon>
        <taxon>Onygenales</taxon>
        <taxon>Onygenales incertae sedis</taxon>
        <taxon>Polytolypa</taxon>
    </lineage>
</organism>
<dbReference type="OrthoDB" id="4181190at2759"/>
<keyword evidence="3" id="KW-1185">Reference proteome</keyword>
<name>A0A2B7Y836_POLH7</name>
<evidence type="ECO:0000256" key="1">
    <source>
        <dbReference type="ARBA" id="ARBA00006484"/>
    </source>
</evidence>
<dbReference type="EMBL" id="PDNA01000065">
    <property type="protein sequence ID" value="PGH17395.1"/>
    <property type="molecule type" value="Genomic_DNA"/>
</dbReference>
<evidence type="ECO:0000313" key="2">
    <source>
        <dbReference type="EMBL" id="PGH17395.1"/>
    </source>
</evidence>
<evidence type="ECO:0000313" key="3">
    <source>
        <dbReference type="Proteomes" id="UP000224634"/>
    </source>
</evidence>
<reference evidence="2 3" key="1">
    <citation type="submission" date="2017-10" db="EMBL/GenBank/DDBJ databases">
        <title>Comparative genomics in systemic dimorphic fungi from Ajellomycetaceae.</title>
        <authorList>
            <person name="Munoz J.F."/>
            <person name="Mcewen J.G."/>
            <person name="Clay O.K."/>
            <person name="Cuomo C.A."/>
        </authorList>
    </citation>
    <scope>NUCLEOTIDE SEQUENCE [LARGE SCALE GENOMIC DNA]</scope>
    <source>
        <strain evidence="2 3">UAMH7299</strain>
    </source>
</reference>
<dbReference type="InterPro" id="IPR036291">
    <property type="entry name" value="NAD(P)-bd_dom_sf"/>
</dbReference>
<dbReference type="Gene3D" id="3.40.50.720">
    <property type="entry name" value="NAD(P)-binding Rossmann-like Domain"/>
    <property type="match status" value="1"/>
</dbReference>
<dbReference type="PRINTS" id="PR00081">
    <property type="entry name" value="GDHRDH"/>
</dbReference>
<dbReference type="GO" id="GO:0005737">
    <property type="term" value="C:cytoplasm"/>
    <property type="evidence" value="ECO:0007669"/>
    <property type="project" value="TreeGrafter"/>
</dbReference>
<dbReference type="Proteomes" id="UP000224634">
    <property type="component" value="Unassembled WGS sequence"/>
</dbReference>
<dbReference type="PANTHER" id="PTHR43544">
    <property type="entry name" value="SHORT-CHAIN DEHYDROGENASE/REDUCTASE"/>
    <property type="match status" value="1"/>
</dbReference>
<protein>
    <recommendedName>
        <fullName evidence="4">Short chain dehydrogenase</fullName>
    </recommendedName>
</protein>
<proteinExistence type="inferred from homology"/>
<sequence>MASPNAKVVLVTGANSDIGYETVKALLESDKPHHVILCSRDVEKGNIAMEQLLKECPNVTNTVELLQLDVTSDESIEKAYENVKSSPGRLDVLVNNAGATFDLMLVGGTISLRDCFNKAYDANVTGAHVMSYTFIPLLLKSTDPRLIFVAGLSQITQAAEKYFPTPDLPAGWPKEISFETIGYRCSKNALNMLMLDWNHKLKADGVKVWGVAPGFLRTNLGGGSTTLKDMPELQSAGHPREGGAVLKSVVEGERDADVGKIVAKSGILPW</sequence>
<dbReference type="InterPro" id="IPR002347">
    <property type="entry name" value="SDR_fam"/>
</dbReference>
<dbReference type="AlphaFoldDB" id="A0A2B7Y836"/>
<comment type="similarity">
    <text evidence="1">Belongs to the short-chain dehydrogenases/reductases (SDR) family.</text>
</comment>
<dbReference type="InterPro" id="IPR051468">
    <property type="entry name" value="Fungal_SecMetab_SDRs"/>
</dbReference>
<dbReference type="Pfam" id="PF00106">
    <property type="entry name" value="adh_short"/>
    <property type="match status" value="1"/>
</dbReference>
<dbReference type="GO" id="GO:0016491">
    <property type="term" value="F:oxidoreductase activity"/>
    <property type="evidence" value="ECO:0007669"/>
    <property type="project" value="TreeGrafter"/>
</dbReference>
<comment type="caution">
    <text evidence="2">The sequence shown here is derived from an EMBL/GenBank/DDBJ whole genome shotgun (WGS) entry which is preliminary data.</text>
</comment>
<dbReference type="SUPFAM" id="SSF51735">
    <property type="entry name" value="NAD(P)-binding Rossmann-fold domains"/>
    <property type="match status" value="1"/>
</dbReference>
<dbReference type="PANTHER" id="PTHR43544:SF32">
    <property type="entry name" value="CHAIN DEHYDROGENASE, PUTATIVE (AFU_ORTHOLOGUE AFUA_5G01530)-RELATED"/>
    <property type="match status" value="1"/>
</dbReference>
<gene>
    <name evidence="2" type="ORF">AJ80_04851</name>
</gene>
<accession>A0A2B7Y836</accession>
<dbReference type="GO" id="GO:0019748">
    <property type="term" value="P:secondary metabolic process"/>
    <property type="evidence" value="ECO:0007669"/>
    <property type="project" value="TreeGrafter"/>
</dbReference>